<evidence type="ECO:0000313" key="2">
    <source>
        <dbReference type="EMBL" id="BAQ48076.1"/>
    </source>
</evidence>
<organism evidence="2 3">
    <name type="scientific">Methylobacterium aquaticum</name>
    <dbReference type="NCBI Taxonomy" id="270351"/>
    <lineage>
        <taxon>Bacteria</taxon>
        <taxon>Pseudomonadati</taxon>
        <taxon>Pseudomonadota</taxon>
        <taxon>Alphaproteobacteria</taxon>
        <taxon>Hyphomicrobiales</taxon>
        <taxon>Methylobacteriaceae</taxon>
        <taxon>Methylobacterium</taxon>
    </lineage>
</organism>
<dbReference type="AlphaFoldDB" id="A0A0C6F5P4"/>
<feature type="compositionally biased region" description="Basic and acidic residues" evidence="1">
    <location>
        <begin position="1"/>
        <end position="10"/>
    </location>
</feature>
<dbReference type="STRING" id="270351.Maq22A_c26015"/>
<evidence type="ECO:0000313" key="3">
    <source>
        <dbReference type="Proteomes" id="UP000061432"/>
    </source>
</evidence>
<name>A0A0C6F5P4_9HYPH</name>
<sequence length="237" mass="25363">MARAATRPEPRMSTPALLDSSALLERPGQRRSAVRSPSPRRGAPLVAAVPRQALIADFLAIAALDPGVERLKAAPTPIRLPLGDGVIEHAADFEQVRTDEPGLLVDVVAEADLGRHPFRTAYVAGEPVVAEDGRRFVIESAASLRAEPRISTVRLIMACRRTYVSAGDRVRILHHLDECGTGRLVDCAGMAINAQDGVAAVLALAVEGLLAVDIGRPILPETAVRRRPLPYPDPFGF</sequence>
<feature type="region of interest" description="Disordered" evidence="1">
    <location>
        <begin position="1"/>
        <end position="42"/>
    </location>
</feature>
<protein>
    <submittedName>
        <fullName evidence="2">Uncharacterized protein</fullName>
    </submittedName>
</protein>
<reference evidence="3" key="2">
    <citation type="submission" date="2015-01" db="EMBL/GenBank/DDBJ databases">
        <title>Complete genome sequence of Methylobacterium aquaticum strain 22A.</title>
        <authorList>
            <person name="Tani A."/>
            <person name="Ogura Y."/>
            <person name="Hayashi T."/>
        </authorList>
    </citation>
    <scope>NUCLEOTIDE SEQUENCE [LARGE SCALE GENOMIC DNA]</scope>
    <source>
        <strain evidence="3">MA-22A</strain>
    </source>
</reference>
<evidence type="ECO:0000256" key="1">
    <source>
        <dbReference type="SAM" id="MobiDB-lite"/>
    </source>
</evidence>
<reference evidence="2 3" key="1">
    <citation type="journal article" date="2015" name="Genome Announc.">
        <title>Complete Genome Sequence of Methylobacterium aquaticum Strain 22A, Isolated from Racomitrium japonicum Moss.</title>
        <authorList>
            <person name="Tani A."/>
            <person name="Ogura Y."/>
            <person name="Hayashi T."/>
            <person name="Kimbara K."/>
        </authorList>
    </citation>
    <scope>NUCLEOTIDE SEQUENCE [LARGE SCALE GENOMIC DNA]</scope>
    <source>
        <strain evidence="2 3">MA-22A</strain>
    </source>
</reference>
<feature type="compositionally biased region" description="Low complexity" evidence="1">
    <location>
        <begin position="30"/>
        <end position="42"/>
    </location>
</feature>
<dbReference type="Proteomes" id="UP000061432">
    <property type="component" value="Chromosome"/>
</dbReference>
<dbReference type="EMBL" id="AP014704">
    <property type="protein sequence ID" value="BAQ48076.1"/>
    <property type="molecule type" value="Genomic_DNA"/>
</dbReference>
<gene>
    <name evidence="2" type="ORF">Maq22A_c26015</name>
</gene>
<proteinExistence type="predicted"/>
<dbReference type="KEGG" id="maqu:Maq22A_c26015"/>
<dbReference type="PATRIC" id="fig|270351.10.peg.4991"/>
<accession>A0A0C6F5P4</accession>